<organism evidence="2 3">
    <name type="scientific">Fenollaria massiliensis</name>
    <dbReference type="NCBI Taxonomy" id="938288"/>
    <lineage>
        <taxon>Bacteria</taxon>
        <taxon>Bacillati</taxon>
        <taxon>Bacillota</taxon>
        <taxon>Clostridia</taxon>
        <taxon>Eubacteriales</taxon>
        <taxon>Fenollaria</taxon>
    </lineage>
</organism>
<dbReference type="PANTHER" id="PTHR33991:SF1">
    <property type="entry name" value="DNA REPAIR PROTEIN RECO"/>
    <property type="match status" value="1"/>
</dbReference>
<evidence type="ECO:0000313" key="2">
    <source>
        <dbReference type="EMBL" id="UQK59745.1"/>
    </source>
</evidence>
<dbReference type="InterPro" id="IPR003717">
    <property type="entry name" value="RecO"/>
</dbReference>
<dbReference type="Proteomes" id="UP000831151">
    <property type="component" value="Chromosome"/>
</dbReference>
<dbReference type="Gene3D" id="1.20.1440.120">
    <property type="entry name" value="Recombination protein O, C-terminal domain"/>
    <property type="match status" value="1"/>
</dbReference>
<dbReference type="NCBIfam" id="TIGR00613">
    <property type="entry name" value="reco"/>
    <property type="match status" value="1"/>
</dbReference>
<evidence type="ECO:0000256" key="1">
    <source>
        <dbReference type="SAM" id="Phobius"/>
    </source>
</evidence>
<keyword evidence="1" id="KW-0472">Membrane</keyword>
<dbReference type="EMBL" id="CP096649">
    <property type="protein sequence ID" value="UQK59745.1"/>
    <property type="molecule type" value="Genomic_DNA"/>
</dbReference>
<keyword evidence="1" id="KW-0812">Transmembrane</keyword>
<keyword evidence="3" id="KW-1185">Reference proteome</keyword>
<dbReference type="GO" id="GO:0043590">
    <property type="term" value="C:bacterial nucleoid"/>
    <property type="evidence" value="ECO:0007669"/>
    <property type="project" value="TreeGrafter"/>
</dbReference>
<reference evidence="2" key="1">
    <citation type="submission" date="2022-04" db="EMBL/GenBank/DDBJ databases">
        <title>Complete genome sequences of Ezakiella coagulans and Fenollaria massiliensis.</title>
        <authorList>
            <person name="France M.T."/>
            <person name="Clifford J."/>
            <person name="Narina S."/>
            <person name="Rutt L."/>
            <person name="Ravel J."/>
        </authorList>
    </citation>
    <scope>NUCLEOTIDE SEQUENCE</scope>
    <source>
        <strain evidence="2">C0061C2</strain>
    </source>
</reference>
<dbReference type="GO" id="GO:0006302">
    <property type="term" value="P:double-strand break repair"/>
    <property type="evidence" value="ECO:0007669"/>
    <property type="project" value="TreeGrafter"/>
</dbReference>
<dbReference type="GO" id="GO:0006310">
    <property type="term" value="P:DNA recombination"/>
    <property type="evidence" value="ECO:0007669"/>
    <property type="project" value="InterPro"/>
</dbReference>
<dbReference type="PANTHER" id="PTHR33991">
    <property type="entry name" value="DNA REPAIR PROTEIN RECO"/>
    <property type="match status" value="1"/>
</dbReference>
<dbReference type="AlphaFoldDB" id="A0A9E7DKP3"/>
<gene>
    <name evidence="2" type="primary">recO</name>
    <name evidence="2" type="ORF">M1R53_03625</name>
</gene>
<evidence type="ECO:0000313" key="3">
    <source>
        <dbReference type="Proteomes" id="UP000831151"/>
    </source>
</evidence>
<proteinExistence type="predicted"/>
<accession>A0A9E7DKP3</accession>
<sequence>MDINKSEKFRGIVIASKSDHKSGKILDIYTVELGRIKAYVRSAYDLRDNVSRSSFVFTESEFSLSQYKDIFMVNDSKVLYAPKLLDGDLKKIQDFAFLSELLMTLLNTQEGDDYIYTMIITMLNVMDIYPEKAKLIILAFILKLIYILGYFPRIQIKDEINTYSFNYEDGMIIARDKEYSNKSITIKEINFMNYLLNSKFKDLISTEYEEKYILNLKRLFINYILYIFDKDEFKTLKVKY</sequence>
<dbReference type="InterPro" id="IPR042242">
    <property type="entry name" value="RecO_C"/>
</dbReference>
<name>A0A9E7DKP3_9FIRM</name>
<dbReference type="RefSeq" id="WP_249243102.1">
    <property type="nucleotide sequence ID" value="NZ_CP096649.1"/>
</dbReference>
<keyword evidence="1" id="KW-1133">Transmembrane helix</keyword>
<feature type="transmembrane region" description="Helical" evidence="1">
    <location>
        <begin position="135"/>
        <end position="152"/>
    </location>
</feature>
<dbReference type="KEGG" id="fms:M1R53_03625"/>
<protein>
    <submittedName>
        <fullName evidence="2">DNA repair protein RecO</fullName>
    </submittedName>
</protein>